<dbReference type="PANTHER" id="PTHR30158">
    <property type="entry name" value="ACRA/E-RELATED COMPONENT OF DRUG EFFLUX TRANSPORTER"/>
    <property type="match status" value="1"/>
</dbReference>
<feature type="domain" description="Multidrug resistance protein MdtA-like barrel-sandwich hybrid" evidence="4">
    <location>
        <begin position="54"/>
        <end position="194"/>
    </location>
</feature>
<dbReference type="Pfam" id="PF25944">
    <property type="entry name" value="Beta-barrel_RND"/>
    <property type="match status" value="1"/>
</dbReference>
<dbReference type="SUPFAM" id="SSF111369">
    <property type="entry name" value="HlyD-like secretion proteins"/>
    <property type="match status" value="1"/>
</dbReference>
<evidence type="ECO:0000256" key="1">
    <source>
        <dbReference type="ARBA" id="ARBA00009477"/>
    </source>
</evidence>
<proteinExistence type="inferred from homology"/>
<evidence type="ECO:0000313" key="8">
    <source>
        <dbReference type="Proteomes" id="UP000013909"/>
    </source>
</evidence>
<dbReference type="GO" id="GO:0022857">
    <property type="term" value="F:transmembrane transporter activity"/>
    <property type="evidence" value="ECO:0007669"/>
    <property type="project" value="InterPro"/>
</dbReference>
<evidence type="ECO:0000259" key="4">
    <source>
        <dbReference type="Pfam" id="PF25917"/>
    </source>
</evidence>
<dbReference type="Pfam" id="PF25917">
    <property type="entry name" value="BSH_RND"/>
    <property type="match status" value="1"/>
</dbReference>
<evidence type="ECO:0000259" key="5">
    <source>
        <dbReference type="Pfam" id="PF25944"/>
    </source>
</evidence>
<keyword evidence="2" id="KW-0175">Coiled coil</keyword>
<dbReference type="InterPro" id="IPR058637">
    <property type="entry name" value="YknX-like_C"/>
</dbReference>
<evidence type="ECO:0000259" key="3">
    <source>
        <dbReference type="Pfam" id="PF25876"/>
    </source>
</evidence>
<dbReference type="AlphaFoldDB" id="R7ZPF4"/>
<dbReference type="GO" id="GO:0005886">
    <property type="term" value="C:plasma membrane"/>
    <property type="evidence" value="ECO:0007669"/>
    <property type="project" value="TreeGrafter"/>
</dbReference>
<dbReference type="InterPro" id="IPR058625">
    <property type="entry name" value="MdtA-like_BSH"/>
</dbReference>
<dbReference type="GO" id="GO:0046677">
    <property type="term" value="P:response to antibiotic"/>
    <property type="evidence" value="ECO:0007669"/>
    <property type="project" value="TreeGrafter"/>
</dbReference>
<dbReference type="RefSeq" id="WP_010855687.1">
    <property type="nucleotide sequence ID" value="NZ_AQHR01000091.1"/>
</dbReference>
<dbReference type="Pfam" id="PF25876">
    <property type="entry name" value="HH_MFP_RND"/>
    <property type="match status" value="1"/>
</dbReference>
<dbReference type="InterPro" id="IPR058624">
    <property type="entry name" value="MdtA-like_HH"/>
</dbReference>
<dbReference type="Gene3D" id="2.40.420.20">
    <property type="match status" value="1"/>
</dbReference>
<dbReference type="Gene3D" id="2.40.50.100">
    <property type="match status" value="1"/>
</dbReference>
<keyword evidence="8" id="KW-1185">Reference proteome</keyword>
<gene>
    <name evidence="7" type="ORF">ADIS_3555</name>
</gene>
<dbReference type="OrthoDB" id="9801814at2"/>
<comment type="similarity">
    <text evidence="1">Belongs to the membrane fusion protein (MFP) (TC 8.A.1) family.</text>
</comment>
<dbReference type="GO" id="GO:0030313">
    <property type="term" value="C:cell envelope"/>
    <property type="evidence" value="ECO:0007669"/>
    <property type="project" value="UniProtKB-SubCell"/>
</dbReference>
<comment type="caution">
    <text evidence="7">The sequence shown here is derived from an EMBL/GenBank/DDBJ whole genome shotgun (WGS) entry which is preliminary data.</text>
</comment>
<reference evidence="7 8" key="1">
    <citation type="submission" date="2013-02" db="EMBL/GenBank/DDBJ databases">
        <title>A novel strain isolated from Lonar lake, Maharashtra, India.</title>
        <authorList>
            <person name="Singh A."/>
        </authorList>
    </citation>
    <scope>NUCLEOTIDE SEQUENCE [LARGE SCALE GENOMIC DNA]</scope>
    <source>
        <strain evidence="7 8">AK24</strain>
    </source>
</reference>
<feature type="domain" description="Multidrug resistance protein MdtA-like beta-barrel" evidence="5">
    <location>
        <begin position="225"/>
        <end position="282"/>
    </location>
</feature>
<dbReference type="Gene3D" id="1.10.287.470">
    <property type="entry name" value="Helix hairpin bin"/>
    <property type="match status" value="1"/>
</dbReference>
<dbReference type="NCBIfam" id="TIGR01730">
    <property type="entry name" value="RND_mfp"/>
    <property type="match status" value="1"/>
</dbReference>
<dbReference type="EMBL" id="AQHR01000091">
    <property type="protein sequence ID" value="EON75967.1"/>
    <property type="molecule type" value="Genomic_DNA"/>
</dbReference>
<feature type="coiled-coil region" evidence="2">
    <location>
        <begin position="94"/>
        <end position="159"/>
    </location>
</feature>
<dbReference type="STRING" id="1232681.ADIS_3555"/>
<name>R7ZPF4_9BACT</name>
<dbReference type="InterPro" id="IPR058626">
    <property type="entry name" value="MdtA-like_b-barrel"/>
</dbReference>
<evidence type="ECO:0000259" key="6">
    <source>
        <dbReference type="Pfam" id="PF25989"/>
    </source>
</evidence>
<dbReference type="InterPro" id="IPR006143">
    <property type="entry name" value="RND_pump_MFP"/>
</dbReference>
<dbReference type="Proteomes" id="UP000013909">
    <property type="component" value="Unassembled WGS sequence"/>
</dbReference>
<evidence type="ECO:0000256" key="2">
    <source>
        <dbReference type="SAM" id="Coils"/>
    </source>
</evidence>
<feature type="domain" description="Multidrug resistance protein MdtA-like alpha-helical hairpin" evidence="3">
    <location>
        <begin position="94"/>
        <end position="163"/>
    </location>
</feature>
<accession>R7ZPF4</accession>
<feature type="domain" description="YknX-like C-terminal permuted SH3-like" evidence="6">
    <location>
        <begin position="292"/>
        <end position="358"/>
    </location>
</feature>
<evidence type="ECO:0000313" key="7">
    <source>
        <dbReference type="EMBL" id="EON75967.1"/>
    </source>
</evidence>
<dbReference type="Pfam" id="PF25989">
    <property type="entry name" value="YknX_C"/>
    <property type="match status" value="1"/>
</dbReference>
<dbReference type="Gene3D" id="2.40.30.170">
    <property type="match status" value="1"/>
</dbReference>
<protein>
    <submittedName>
        <fullName evidence="7">Membrane-fusion protein</fullName>
    </submittedName>
</protein>
<sequence length="365" mass="40283">MKKIAIYLTILACFGCTKQEPKTVTPKTVTVDQVTVDPVVEENSYPGTVVALKEVELRADVVGYVMEIAVKDGQQVKKGQILYRIDQTRYKASLNQADSRLRIAQSNLERLQRDVNRYQRLKEGNAVATQIYDDALTALTNAEQEVFSALAEVENAKVNLDYATIRAPFDGTIGFSSVRLGALVSPGQTPLNIISSNDPIGLDFFAEERSVPFYLNMEKETDAVIRDSVFQLTLANGERYPHAGKIENIDRAVDPGTGTIRIRLSFPNPEGSLKPGMSNRLTIRRPAAGPKLTVPHKAVVERLGEIYVFIALEGTAQQVRVQTGIRTKDRIVIEEGLTEGQKVIVSGIQRLADGDSIQIKTEQKP</sequence>
<organism evidence="7 8">
    <name type="scientific">Lunatimonas lonarensis</name>
    <dbReference type="NCBI Taxonomy" id="1232681"/>
    <lineage>
        <taxon>Bacteria</taxon>
        <taxon>Pseudomonadati</taxon>
        <taxon>Bacteroidota</taxon>
        <taxon>Cytophagia</taxon>
        <taxon>Cytophagales</taxon>
        <taxon>Cyclobacteriaceae</taxon>
    </lineage>
</organism>